<sequence>MTTCLLCCLFKVVTKEEIIEALGLAKYYLASQTVIDRSKPDAETVLNEDDFRSYTQRDITKLGIKVKDDPTMGNKMEGDIAIENLKKFVADNNRLGRNAIRQAYRRWPNREIPYTLSSQYGSYARSVIAKAMQEYHDKTCIRFIPRD</sequence>
<dbReference type="SUPFAM" id="SSF55486">
    <property type="entry name" value="Metalloproteases ('zincins'), catalytic domain"/>
    <property type="match status" value="1"/>
</dbReference>
<dbReference type="Proteomes" id="UP000230423">
    <property type="component" value="Unassembled WGS sequence"/>
</dbReference>
<dbReference type="PANTHER" id="PTHR10127">
    <property type="entry name" value="DISCOIDIN, CUB, EGF, LAMININ , AND ZINC METALLOPROTEASE DOMAIN CONTAINING"/>
    <property type="match status" value="1"/>
</dbReference>
<proteinExistence type="predicted"/>
<evidence type="ECO:0000313" key="3">
    <source>
        <dbReference type="EMBL" id="PIO62272.1"/>
    </source>
</evidence>
<dbReference type="OrthoDB" id="291007at2759"/>
<dbReference type="Gene3D" id="3.40.390.10">
    <property type="entry name" value="Collagenase (Catalytic Domain)"/>
    <property type="match status" value="1"/>
</dbReference>
<name>A0A2G9TXV1_TELCI</name>
<comment type="caution">
    <text evidence="1">Lacks conserved residue(s) required for the propagation of feature annotation.</text>
</comment>
<keyword evidence="4" id="KW-1185">Reference proteome</keyword>
<gene>
    <name evidence="3" type="ORF">TELCIR_16180</name>
</gene>
<evidence type="ECO:0000256" key="1">
    <source>
        <dbReference type="PROSITE-ProRule" id="PRU01211"/>
    </source>
</evidence>
<dbReference type="GO" id="GO:0006508">
    <property type="term" value="P:proteolysis"/>
    <property type="evidence" value="ECO:0007669"/>
    <property type="project" value="InterPro"/>
</dbReference>
<reference evidence="3 4" key="1">
    <citation type="submission" date="2015-09" db="EMBL/GenBank/DDBJ databases">
        <title>Draft genome of the parasitic nematode Teladorsagia circumcincta isolate WARC Sus (inbred).</title>
        <authorList>
            <person name="Mitreva M."/>
        </authorList>
    </citation>
    <scope>NUCLEOTIDE SEQUENCE [LARGE SCALE GENOMIC DNA]</scope>
    <source>
        <strain evidence="3 4">S</strain>
    </source>
</reference>
<dbReference type="InterPro" id="IPR024079">
    <property type="entry name" value="MetalloPept_cat_dom_sf"/>
</dbReference>
<accession>A0A2G9TXV1</accession>
<dbReference type="AlphaFoldDB" id="A0A2G9TXV1"/>
<dbReference type="PANTHER" id="PTHR10127:SF818">
    <property type="entry name" value="ZINC METALLOPROTEINASE NAS-4"/>
    <property type="match status" value="1"/>
</dbReference>
<evidence type="ECO:0000259" key="2">
    <source>
        <dbReference type="PROSITE" id="PS51864"/>
    </source>
</evidence>
<feature type="non-terminal residue" evidence="3">
    <location>
        <position position="147"/>
    </location>
</feature>
<feature type="domain" description="Peptidase M12A" evidence="2">
    <location>
        <begin position="98"/>
        <end position="147"/>
    </location>
</feature>
<dbReference type="InterPro" id="IPR001506">
    <property type="entry name" value="Peptidase_M12A"/>
</dbReference>
<organism evidence="3 4">
    <name type="scientific">Teladorsagia circumcincta</name>
    <name type="common">Brown stomach worm</name>
    <name type="synonym">Ostertagia circumcincta</name>
    <dbReference type="NCBI Taxonomy" id="45464"/>
    <lineage>
        <taxon>Eukaryota</taxon>
        <taxon>Metazoa</taxon>
        <taxon>Ecdysozoa</taxon>
        <taxon>Nematoda</taxon>
        <taxon>Chromadorea</taxon>
        <taxon>Rhabditida</taxon>
        <taxon>Rhabditina</taxon>
        <taxon>Rhabditomorpha</taxon>
        <taxon>Strongyloidea</taxon>
        <taxon>Trichostrongylidae</taxon>
        <taxon>Teladorsagia</taxon>
    </lineage>
</organism>
<protein>
    <recommendedName>
        <fullName evidence="2">Peptidase M12A domain-containing protein</fullName>
    </recommendedName>
</protein>
<dbReference type="PROSITE" id="PS51864">
    <property type="entry name" value="ASTACIN"/>
    <property type="match status" value="1"/>
</dbReference>
<dbReference type="Pfam" id="PF01400">
    <property type="entry name" value="Astacin"/>
    <property type="match status" value="1"/>
</dbReference>
<evidence type="ECO:0000313" key="4">
    <source>
        <dbReference type="Proteomes" id="UP000230423"/>
    </source>
</evidence>
<dbReference type="GO" id="GO:0004222">
    <property type="term" value="F:metalloendopeptidase activity"/>
    <property type="evidence" value="ECO:0007669"/>
    <property type="project" value="InterPro"/>
</dbReference>
<dbReference type="EMBL" id="KZ352320">
    <property type="protein sequence ID" value="PIO62272.1"/>
    <property type="molecule type" value="Genomic_DNA"/>
</dbReference>